<evidence type="ECO:0000256" key="3">
    <source>
        <dbReference type="SAM" id="MobiDB-lite"/>
    </source>
</evidence>
<dbReference type="GO" id="GO:0008270">
    <property type="term" value="F:zinc ion binding"/>
    <property type="evidence" value="ECO:0007669"/>
    <property type="project" value="InterPro"/>
</dbReference>
<dbReference type="GO" id="GO:0005634">
    <property type="term" value="C:nucleus"/>
    <property type="evidence" value="ECO:0007669"/>
    <property type="project" value="UniProtKB-SubCell"/>
</dbReference>
<feature type="compositionally biased region" description="Polar residues" evidence="3">
    <location>
        <begin position="663"/>
        <end position="672"/>
    </location>
</feature>
<reference evidence="5 6" key="1">
    <citation type="journal article" date="2016" name="Genome Biol. Evol.">
        <title>Divergent and convergent evolution of fungal pathogenicity.</title>
        <authorList>
            <person name="Shang Y."/>
            <person name="Xiao G."/>
            <person name="Zheng P."/>
            <person name="Cen K."/>
            <person name="Zhan S."/>
            <person name="Wang C."/>
        </authorList>
    </citation>
    <scope>NUCLEOTIDE SEQUENCE [LARGE SCALE GENOMIC DNA]</scope>
    <source>
        <strain evidence="5 6">ARSEF 2679</strain>
    </source>
</reference>
<dbReference type="RefSeq" id="XP_018707420.1">
    <property type="nucleotide sequence ID" value="XM_018845697.1"/>
</dbReference>
<dbReference type="OrthoDB" id="5386330at2759"/>
<feature type="region of interest" description="Disordered" evidence="3">
    <location>
        <begin position="663"/>
        <end position="684"/>
    </location>
</feature>
<feature type="compositionally biased region" description="Low complexity" evidence="3">
    <location>
        <begin position="96"/>
        <end position="107"/>
    </location>
</feature>
<dbReference type="Gene3D" id="4.10.240.10">
    <property type="entry name" value="Zn(2)-C6 fungal-type DNA-binding domain"/>
    <property type="match status" value="1"/>
</dbReference>
<keyword evidence="6" id="KW-1185">Reference proteome</keyword>
<dbReference type="InterPro" id="IPR001138">
    <property type="entry name" value="Zn2Cys6_DnaBD"/>
</dbReference>
<dbReference type="GeneID" id="30018382"/>
<proteinExistence type="predicted"/>
<gene>
    <name evidence="5" type="ORF">ISF_02090</name>
</gene>
<feature type="compositionally biased region" description="Basic and acidic residues" evidence="3">
    <location>
        <begin position="675"/>
        <end position="684"/>
    </location>
</feature>
<dbReference type="EMBL" id="AZHB01000003">
    <property type="protein sequence ID" value="OAA71539.1"/>
    <property type="molecule type" value="Genomic_DNA"/>
</dbReference>
<feature type="region of interest" description="Disordered" evidence="3">
    <location>
        <begin position="616"/>
        <end position="638"/>
    </location>
</feature>
<dbReference type="CDD" id="cd00067">
    <property type="entry name" value="GAL4"/>
    <property type="match status" value="1"/>
</dbReference>
<dbReference type="PROSITE" id="PS00463">
    <property type="entry name" value="ZN2_CY6_FUNGAL_1"/>
    <property type="match status" value="1"/>
</dbReference>
<evidence type="ECO:0000313" key="5">
    <source>
        <dbReference type="EMBL" id="OAA71539.1"/>
    </source>
</evidence>
<keyword evidence="2" id="KW-0539">Nucleus</keyword>
<dbReference type="InterPro" id="IPR036864">
    <property type="entry name" value="Zn2-C6_fun-type_DNA-bd_sf"/>
</dbReference>
<dbReference type="PANTHER" id="PTHR37534">
    <property type="entry name" value="TRANSCRIPTIONAL ACTIVATOR PROTEIN UGA3"/>
    <property type="match status" value="1"/>
</dbReference>
<dbReference type="Proteomes" id="UP000076744">
    <property type="component" value="Unassembled WGS sequence"/>
</dbReference>
<comment type="caution">
    <text evidence="5">The sequence shown here is derived from an EMBL/GenBank/DDBJ whole genome shotgun (WGS) entry which is preliminary data.</text>
</comment>
<evidence type="ECO:0000313" key="6">
    <source>
        <dbReference type="Proteomes" id="UP000076744"/>
    </source>
</evidence>
<evidence type="ECO:0000256" key="2">
    <source>
        <dbReference type="ARBA" id="ARBA00023242"/>
    </source>
</evidence>
<dbReference type="SMART" id="SM00066">
    <property type="entry name" value="GAL4"/>
    <property type="match status" value="1"/>
</dbReference>
<comment type="subcellular location">
    <subcellularLocation>
        <location evidence="1">Nucleus</location>
    </subcellularLocation>
</comment>
<dbReference type="PANTHER" id="PTHR37534:SF46">
    <property type="entry name" value="ZN(II)2CYS6 TRANSCRIPTION FACTOR (EUROFUNG)"/>
    <property type="match status" value="1"/>
</dbReference>
<dbReference type="GO" id="GO:0000981">
    <property type="term" value="F:DNA-binding transcription factor activity, RNA polymerase II-specific"/>
    <property type="evidence" value="ECO:0007669"/>
    <property type="project" value="InterPro"/>
</dbReference>
<dbReference type="InterPro" id="IPR021858">
    <property type="entry name" value="Fun_TF"/>
</dbReference>
<feature type="region of interest" description="Disordered" evidence="3">
    <location>
        <begin position="80"/>
        <end position="131"/>
    </location>
</feature>
<dbReference type="AlphaFoldDB" id="A0A162MW61"/>
<evidence type="ECO:0000256" key="1">
    <source>
        <dbReference type="ARBA" id="ARBA00004123"/>
    </source>
</evidence>
<dbReference type="PROSITE" id="PS50048">
    <property type="entry name" value="ZN2_CY6_FUNGAL_2"/>
    <property type="match status" value="1"/>
</dbReference>
<dbReference type="SUPFAM" id="SSF57701">
    <property type="entry name" value="Zn2/Cys6 DNA-binding domain"/>
    <property type="match status" value="1"/>
</dbReference>
<evidence type="ECO:0000259" key="4">
    <source>
        <dbReference type="PROSITE" id="PS50048"/>
    </source>
</evidence>
<dbReference type="Pfam" id="PF11951">
    <property type="entry name" value="Fungal_trans_2"/>
    <property type="match status" value="1"/>
</dbReference>
<dbReference type="Pfam" id="PF00172">
    <property type="entry name" value="Zn_clus"/>
    <property type="match status" value="1"/>
</dbReference>
<accession>A0A162MW61</accession>
<organism evidence="5 6">
    <name type="scientific">Cordyceps fumosorosea (strain ARSEF 2679)</name>
    <name type="common">Isaria fumosorosea</name>
    <dbReference type="NCBI Taxonomy" id="1081104"/>
    <lineage>
        <taxon>Eukaryota</taxon>
        <taxon>Fungi</taxon>
        <taxon>Dikarya</taxon>
        <taxon>Ascomycota</taxon>
        <taxon>Pezizomycotina</taxon>
        <taxon>Sordariomycetes</taxon>
        <taxon>Hypocreomycetidae</taxon>
        <taxon>Hypocreales</taxon>
        <taxon>Cordycipitaceae</taxon>
        <taxon>Cordyceps</taxon>
    </lineage>
</organism>
<feature type="compositionally biased region" description="Pro residues" evidence="3">
    <location>
        <begin position="117"/>
        <end position="127"/>
    </location>
</feature>
<protein>
    <submittedName>
        <fullName evidence="5">C6 zinc finger domain protein</fullName>
    </submittedName>
</protein>
<feature type="domain" description="Zn(2)-C6 fungal-type" evidence="4">
    <location>
        <begin position="48"/>
        <end position="76"/>
    </location>
</feature>
<sequence>MACQILLDFSPRTTSLALSDTSGPGAPLGRTQTGTIRQRRWHPRSKYGCITCRHRHLRCDEEKPVCRRCISSRIICRGYDNPTSEKGKPQKSAVKTTTAATTTAITTGGHRALQTPPDTPPAPPPPVGSETSALEPFGSVHSHSINVEVEPPDWDLQEGIRYYAQVVLPGRNVEVRSGGGPDFHAKTFRFPRFISQVIGDQISRASKARGTLLAPGQYPAFTGVWARYSQLLSSSIRVVNEHILDEDPNASWRVLVGIDQLLVLDLYVERSLWQAHLRAFFEYIQQKGGIAAVLNQPEPPFYCLNHVLTLADPLERRSIAINVNTTSPAKQQIHGFDDCTDDQLISVLESAYSMSMQCPTELYVVMVYISRLRAALARAGSKPNRRSTEEKVRHIFDSIDRFNADDWAAKPEFRDKVNVVATLGRIFAVAVRLYGIMTLPPSAVVAWMMAVESEPAPAMSLAMNDAVAMCNTLRIWQREELLALARQSWGLLRHTTSLCWPLVVAGVAFADGAAEDQDFIEMSLLSIWKLPNTLAALNRDAAPNQRNLPTAPPSLACLAGVPSGRASPLAASLISRQARESFVRINASPIVSAWDGLIAKNMVLKFVIEDPLATGYDRSSSSPEAPLGRTETGEVRQRRWAPRARTGCLTCRRCTVSRITCRGYTQPSPTTGDGSGRRDVDAQKKKAWLRPRGVSPEIEPMDWEFQETVRYFFEVVEPSLSPEARRLKPSDLKDPNFPRHMLYANVVSDQLERASKARGRALRPGEDPAFEASWAGYHRSVLDNISAVNRLLREDAQHAHDGAPATLAILQLLISDLKVALALWAAHLRGFLAYVAHRGGATRIMALPKPEKSRLSPILAFTMQINTHCPADQQIKGSDDFTDDEIRTLIGFDPSKVEPCPVEFHLARVRITRLRVALARGRMSPDDAGLALQVCEIFDTLWRFDLEAWAGEKFADQSEEVQEKARGIAPIYAVAIRLYGILTLPAQAVGSWAESADVWRSYLADASDDDLYKILRRRHGDELLRMLREGWVTVREKRKPWLAWPLTVVGVAVADGKLEADRVFVYSCLMSIWRMPDVSNSSITALEKLRVFWGSGRTGWEECFDEPIPSAV</sequence>
<name>A0A162MW61_CORFA</name>
<dbReference type="STRING" id="1081104.A0A162MW61"/>